<accession>A0A7W7MJC0</accession>
<name>A0A7W7MJC0_9ACTN</name>
<comment type="caution">
    <text evidence="1">The sequence shown here is derived from an EMBL/GenBank/DDBJ whole genome shotgun (WGS) entry which is preliminary data.</text>
</comment>
<dbReference type="EMBL" id="JACHNC010000001">
    <property type="protein sequence ID" value="MBB4751905.1"/>
    <property type="molecule type" value="Genomic_DNA"/>
</dbReference>
<organism evidence="1 2">
    <name type="scientific">Actinoplanes lobatus</name>
    <dbReference type="NCBI Taxonomy" id="113568"/>
    <lineage>
        <taxon>Bacteria</taxon>
        <taxon>Bacillati</taxon>
        <taxon>Actinomycetota</taxon>
        <taxon>Actinomycetes</taxon>
        <taxon>Micromonosporales</taxon>
        <taxon>Micromonosporaceae</taxon>
        <taxon>Actinoplanes</taxon>
    </lineage>
</organism>
<protein>
    <submittedName>
        <fullName evidence="1">Uncharacterized protein</fullName>
    </submittedName>
</protein>
<reference evidence="1 2" key="1">
    <citation type="submission" date="2020-08" db="EMBL/GenBank/DDBJ databases">
        <title>Sequencing the genomes of 1000 actinobacteria strains.</title>
        <authorList>
            <person name="Klenk H.-P."/>
        </authorList>
    </citation>
    <scope>NUCLEOTIDE SEQUENCE [LARGE SCALE GENOMIC DNA]</scope>
    <source>
        <strain evidence="1 2">DSM 43150</strain>
    </source>
</reference>
<dbReference type="Proteomes" id="UP000590511">
    <property type="component" value="Unassembled WGS sequence"/>
</dbReference>
<evidence type="ECO:0000313" key="1">
    <source>
        <dbReference type="EMBL" id="MBB4751905.1"/>
    </source>
</evidence>
<evidence type="ECO:0000313" key="2">
    <source>
        <dbReference type="Proteomes" id="UP000590511"/>
    </source>
</evidence>
<dbReference type="AlphaFoldDB" id="A0A7W7MJC0"/>
<sequence length="39" mass="4384">MTTRDRYEVVLLDGGPVRLKIQVDRESATVLDRLGGQLI</sequence>
<proteinExistence type="predicted"/>
<gene>
    <name evidence="1" type="ORF">BJ964_006066</name>
</gene>